<dbReference type="Proteomes" id="UP000231450">
    <property type="component" value="Unassembled WGS sequence"/>
</dbReference>
<dbReference type="PANTHER" id="PTHR43415:SF3">
    <property type="entry name" value="GNAT-FAMILY ACETYLTRANSFERASE"/>
    <property type="match status" value="1"/>
</dbReference>
<evidence type="ECO:0000259" key="1">
    <source>
        <dbReference type="PROSITE" id="PS51186"/>
    </source>
</evidence>
<evidence type="ECO:0000313" key="3">
    <source>
        <dbReference type="Proteomes" id="UP000231450"/>
    </source>
</evidence>
<proteinExistence type="predicted"/>
<feature type="domain" description="N-acetyltransferase" evidence="1">
    <location>
        <begin position="1"/>
        <end position="105"/>
    </location>
</feature>
<protein>
    <recommendedName>
        <fullName evidence="1">N-acetyltransferase domain-containing protein</fullName>
    </recommendedName>
</protein>
<sequence length="125" mass="14793">MEDKATGRAIGNIGLHNIDWMHRLATFWAIIGEKDYWGKGYGTDAKMSLLYYAFRILNLHRVASSVYEFNTRSLDYNKHCGYKVEGVLRKNCFKEGQYYDEILLGVFREEWELIWDYYQKNGSVK</sequence>
<organism evidence="2 3">
    <name type="scientific">Candidatus Portnoybacteria bacterium CG10_big_fil_rev_8_21_14_0_10_36_7</name>
    <dbReference type="NCBI Taxonomy" id="1974812"/>
    <lineage>
        <taxon>Bacteria</taxon>
        <taxon>Candidatus Portnoyibacteriota</taxon>
    </lineage>
</organism>
<dbReference type="PANTHER" id="PTHR43415">
    <property type="entry name" value="SPERMIDINE N(1)-ACETYLTRANSFERASE"/>
    <property type="match status" value="1"/>
</dbReference>
<dbReference type="AlphaFoldDB" id="A0A2M8KDZ0"/>
<dbReference type="GO" id="GO:0016747">
    <property type="term" value="F:acyltransferase activity, transferring groups other than amino-acyl groups"/>
    <property type="evidence" value="ECO:0007669"/>
    <property type="project" value="InterPro"/>
</dbReference>
<reference evidence="3" key="1">
    <citation type="submission" date="2017-09" db="EMBL/GenBank/DDBJ databases">
        <title>Depth-based differentiation of microbial function through sediment-hosted aquifers and enrichment of novel symbionts in the deep terrestrial subsurface.</title>
        <authorList>
            <person name="Probst A.J."/>
            <person name="Ladd B."/>
            <person name="Jarett J.K."/>
            <person name="Geller-Mcgrath D.E."/>
            <person name="Sieber C.M.K."/>
            <person name="Emerson J.B."/>
            <person name="Anantharaman K."/>
            <person name="Thomas B.C."/>
            <person name="Malmstrom R."/>
            <person name="Stieglmeier M."/>
            <person name="Klingl A."/>
            <person name="Woyke T."/>
            <person name="Ryan C.M."/>
            <person name="Banfield J.F."/>
        </authorList>
    </citation>
    <scope>NUCLEOTIDE SEQUENCE [LARGE SCALE GENOMIC DNA]</scope>
</reference>
<dbReference type="EMBL" id="PFDW01000051">
    <property type="protein sequence ID" value="PJE58124.1"/>
    <property type="molecule type" value="Genomic_DNA"/>
</dbReference>
<dbReference type="PROSITE" id="PS51186">
    <property type="entry name" value="GNAT"/>
    <property type="match status" value="1"/>
</dbReference>
<dbReference type="InterPro" id="IPR000182">
    <property type="entry name" value="GNAT_dom"/>
</dbReference>
<name>A0A2M8KDZ0_9BACT</name>
<dbReference type="Pfam" id="PF13302">
    <property type="entry name" value="Acetyltransf_3"/>
    <property type="match status" value="1"/>
</dbReference>
<gene>
    <name evidence="2" type="ORF">COU81_02370</name>
</gene>
<dbReference type="InterPro" id="IPR016181">
    <property type="entry name" value="Acyl_CoA_acyltransferase"/>
</dbReference>
<evidence type="ECO:0000313" key="2">
    <source>
        <dbReference type="EMBL" id="PJE58124.1"/>
    </source>
</evidence>
<dbReference type="SUPFAM" id="SSF55729">
    <property type="entry name" value="Acyl-CoA N-acyltransferases (Nat)"/>
    <property type="match status" value="1"/>
</dbReference>
<comment type="caution">
    <text evidence="2">The sequence shown here is derived from an EMBL/GenBank/DDBJ whole genome shotgun (WGS) entry which is preliminary data.</text>
</comment>
<accession>A0A2M8KDZ0</accession>
<dbReference type="Gene3D" id="3.40.630.30">
    <property type="match status" value="1"/>
</dbReference>